<dbReference type="EMBL" id="CP021422">
    <property type="protein sequence ID" value="ASB40407.1"/>
    <property type="molecule type" value="Genomic_DNA"/>
</dbReference>
<protein>
    <recommendedName>
        <fullName evidence="6">DUF4342 domain-containing protein</fullName>
    </recommendedName>
</protein>
<reference evidence="2" key="1">
    <citation type="journal article" date="2017" name="Genome Announc.">
        <title>High-Quality Whole-Genome Sequences of the Oligo-Mouse-Microbiota Bacterial Community.</title>
        <authorList>
            <person name="Garzetti D."/>
            <person name="Brugiroux S."/>
            <person name="Bunk B."/>
            <person name="Pukall R."/>
            <person name="McCoy K.D."/>
            <person name="Macpherson A.J."/>
            <person name="Stecher B."/>
        </authorList>
    </citation>
    <scope>NUCLEOTIDE SEQUENCE</scope>
    <source>
        <strain evidence="2">KB18</strain>
    </source>
</reference>
<organism evidence="3 5">
    <name type="scientific">Acutalibacter muris</name>
    <dbReference type="NCBI Taxonomy" id="1796620"/>
    <lineage>
        <taxon>Bacteria</taxon>
        <taxon>Bacillati</taxon>
        <taxon>Bacillota</taxon>
        <taxon>Clostridia</taxon>
        <taxon>Eubacteriales</taxon>
        <taxon>Acutalibacteraceae</taxon>
        <taxon>Acutalibacter</taxon>
    </lineage>
</organism>
<dbReference type="AlphaFoldDB" id="A0A1Z2XPM5"/>
<proteinExistence type="predicted"/>
<dbReference type="KEGG" id="amur:ADH66_06855"/>
<dbReference type="Proteomes" id="UP000196710">
    <property type="component" value="Chromosome"/>
</dbReference>
<evidence type="ECO:0000313" key="5">
    <source>
        <dbReference type="Proteomes" id="UP000596035"/>
    </source>
</evidence>
<keyword evidence="1" id="KW-1133">Transmembrane helix</keyword>
<evidence type="ECO:0000313" key="4">
    <source>
        <dbReference type="Proteomes" id="UP000196710"/>
    </source>
</evidence>
<sequence length="81" mass="8496">MIKEVNRACEKLNDTLGISVELPNPKKKALKTAAVCNLVVGAGLVAAGILFPSKSCALLGGISVISSVVLRKESKHKNHES</sequence>
<keyword evidence="1" id="KW-0472">Membrane</keyword>
<keyword evidence="4" id="KW-1185">Reference proteome</keyword>
<dbReference type="RefSeq" id="WP_066534065.1">
    <property type="nucleotide sequence ID" value="NZ_CP021422.1"/>
</dbReference>
<keyword evidence="1" id="KW-0812">Transmembrane</keyword>
<dbReference type="EMBL" id="CP065321">
    <property type="protein sequence ID" value="QQR29699.1"/>
    <property type="molecule type" value="Genomic_DNA"/>
</dbReference>
<feature type="transmembrane region" description="Helical" evidence="1">
    <location>
        <begin position="32"/>
        <end position="51"/>
    </location>
</feature>
<reference evidence="4" key="2">
    <citation type="submission" date="2017-05" db="EMBL/GenBank/DDBJ databases">
        <title>Improved OligoMM genomes.</title>
        <authorList>
            <person name="Garzetti D."/>
        </authorList>
    </citation>
    <scope>NUCLEOTIDE SEQUENCE [LARGE SCALE GENOMIC DNA]</scope>
    <source>
        <strain evidence="4">KB18</strain>
    </source>
</reference>
<reference evidence="3 5" key="3">
    <citation type="submission" date="2020-11" db="EMBL/GenBank/DDBJ databases">
        <title>Closed and high quality bacterial genomes of the OMM12 community.</title>
        <authorList>
            <person name="Marbouty M."/>
            <person name="Lamy-Besnier Q."/>
            <person name="Debarbieux L."/>
            <person name="Koszul R."/>
        </authorList>
    </citation>
    <scope>NUCLEOTIDE SEQUENCE [LARGE SCALE GENOMIC DNA]</scope>
    <source>
        <strain evidence="3 5">KB18</strain>
    </source>
</reference>
<evidence type="ECO:0000256" key="1">
    <source>
        <dbReference type="SAM" id="Phobius"/>
    </source>
</evidence>
<evidence type="ECO:0008006" key="6">
    <source>
        <dbReference type="Google" id="ProtNLM"/>
    </source>
</evidence>
<gene>
    <name evidence="2" type="ORF">ADH66_06855</name>
    <name evidence="3" type="ORF">I5Q82_16955</name>
</gene>
<accession>A0A1Z2XPM5</accession>
<evidence type="ECO:0000313" key="2">
    <source>
        <dbReference type="EMBL" id="ASB40407.1"/>
    </source>
</evidence>
<evidence type="ECO:0000313" key="3">
    <source>
        <dbReference type="EMBL" id="QQR29699.1"/>
    </source>
</evidence>
<name>A0A1Z2XPM5_9FIRM</name>
<dbReference type="Proteomes" id="UP000596035">
    <property type="component" value="Chromosome"/>
</dbReference>